<name>A0A6I3LKT5_9FLAO</name>
<feature type="domain" description="Sulfatase N-terminal" evidence="8">
    <location>
        <begin position="225"/>
        <end position="474"/>
    </location>
</feature>
<dbReference type="Gene3D" id="3.40.720.10">
    <property type="entry name" value="Alkaline Phosphatase, subunit A"/>
    <property type="match status" value="1"/>
</dbReference>
<evidence type="ECO:0000313" key="10">
    <source>
        <dbReference type="Proteomes" id="UP000438760"/>
    </source>
</evidence>
<evidence type="ECO:0000256" key="1">
    <source>
        <dbReference type="ARBA" id="ARBA00004651"/>
    </source>
</evidence>
<proteinExistence type="predicted"/>
<dbReference type="AlphaFoldDB" id="A0A6I3LKT5"/>
<dbReference type="RefSeq" id="WP_155090817.1">
    <property type="nucleotide sequence ID" value="NZ_CP102754.1"/>
</dbReference>
<dbReference type="GO" id="GO:0016787">
    <property type="term" value="F:hydrolase activity"/>
    <property type="evidence" value="ECO:0007669"/>
    <property type="project" value="UniProtKB-KW"/>
</dbReference>
<organism evidence="9 10">
    <name type="scientific">Myroides albus</name>
    <dbReference type="NCBI Taxonomy" id="2562892"/>
    <lineage>
        <taxon>Bacteria</taxon>
        <taxon>Pseudomonadati</taxon>
        <taxon>Bacteroidota</taxon>
        <taxon>Flavobacteriia</taxon>
        <taxon>Flavobacteriales</taxon>
        <taxon>Flavobacteriaceae</taxon>
        <taxon>Myroides</taxon>
    </lineage>
</organism>
<dbReference type="PANTHER" id="PTHR30443">
    <property type="entry name" value="INNER MEMBRANE PROTEIN"/>
    <property type="match status" value="1"/>
</dbReference>
<dbReference type="GO" id="GO:0016776">
    <property type="term" value="F:phosphotransferase activity, phosphate group as acceptor"/>
    <property type="evidence" value="ECO:0007669"/>
    <property type="project" value="TreeGrafter"/>
</dbReference>
<evidence type="ECO:0000256" key="7">
    <source>
        <dbReference type="SAM" id="Phobius"/>
    </source>
</evidence>
<protein>
    <submittedName>
        <fullName evidence="9">Sulfatase-like hydrolase/transferase</fullName>
    </submittedName>
</protein>
<dbReference type="GO" id="GO:0005886">
    <property type="term" value="C:plasma membrane"/>
    <property type="evidence" value="ECO:0007669"/>
    <property type="project" value="UniProtKB-SubCell"/>
</dbReference>
<dbReference type="SUPFAM" id="SSF53649">
    <property type="entry name" value="Alkaline phosphatase-like"/>
    <property type="match status" value="1"/>
</dbReference>
<keyword evidence="5 7" id="KW-1133">Transmembrane helix</keyword>
<comment type="caution">
    <text evidence="9">The sequence shown here is derived from an EMBL/GenBank/DDBJ whole genome shotgun (WGS) entry which is preliminary data.</text>
</comment>
<evidence type="ECO:0000256" key="4">
    <source>
        <dbReference type="ARBA" id="ARBA00022692"/>
    </source>
</evidence>
<keyword evidence="6 7" id="KW-0472">Membrane</keyword>
<keyword evidence="10" id="KW-1185">Reference proteome</keyword>
<dbReference type="InterPro" id="IPR040423">
    <property type="entry name" value="PEA_transferase"/>
</dbReference>
<dbReference type="InterPro" id="IPR017850">
    <property type="entry name" value="Alkaline_phosphatase_core_sf"/>
</dbReference>
<keyword evidence="9" id="KW-0378">Hydrolase</keyword>
<evidence type="ECO:0000259" key="8">
    <source>
        <dbReference type="Pfam" id="PF00884"/>
    </source>
</evidence>
<dbReference type="EMBL" id="WMJX01000001">
    <property type="protein sequence ID" value="MTG96772.1"/>
    <property type="molecule type" value="Genomic_DNA"/>
</dbReference>
<feature type="transmembrane region" description="Helical" evidence="7">
    <location>
        <begin position="37"/>
        <end position="56"/>
    </location>
</feature>
<evidence type="ECO:0000256" key="3">
    <source>
        <dbReference type="ARBA" id="ARBA00022679"/>
    </source>
</evidence>
<accession>A0A6I3LKT5</accession>
<evidence type="ECO:0000313" key="9">
    <source>
        <dbReference type="EMBL" id="MTG96772.1"/>
    </source>
</evidence>
<dbReference type="CDD" id="cd16017">
    <property type="entry name" value="LptA"/>
    <property type="match status" value="1"/>
</dbReference>
<feature type="transmembrane region" description="Helical" evidence="7">
    <location>
        <begin position="63"/>
        <end position="86"/>
    </location>
</feature>
<comment type="subcellular location">
    <subcellularLocation>
        <location evidence="1">Cell membrane</location>
        <topology evidence="1">Multi-pass membrane protein</topology>
    </subcellularLocation>
</comment>
<dbReference type="Proteomes" id="UP000438760">
    <property type="component" value="Unassembled WGS sequence"/>
</dbReference>
<sequence>MKSQLTKQKSISFAILLIASFLPIFINSDEAFFKFSNNIYCWLLTFGFFILSSTIIKNKIGLSFAYLINLLITINFFQVIVARFSYNSSFDTNMAMSTLMTTTKEVREIFISLMPYILISILYFIIVTYCAYNLNSLKKTKTVKAIVIITLLLFIGITIDGLRNKKKNLDLEHINGIRYERYLNKVPLFTLRIYEEAFAIIRNTKEMSDDVHTYGNLTTTNNNLQNVIILLGESQRRDALSLYGNLEKTTPYIDKRKDNLLIYNNAIAPSGSTILSVPYMLSSGVPNASKYDLHFIKDNVINLANQSNIWSTYWLSSQEKYGKYVSTISLLAEMAQNKEWKDKSHDESVLKLLDQALADNNKKRFIIIHINGSHLDANQRYPKEFDVFKSNTEKAINEYNNSVLYTDFVMEQIIQKIENTNSILIYLSDHGQVFKNHNYKHGWSKKGIDVPYFIWHSNSVDQNFKITGQINDTISTTNLYEHTKYYLGLDTGMTKDANKENKILTGNMELKNYKDLEQDN</sequence>
<feature type="transmembrane region" description="Helical" evidence="7">
    <location>
        <begin position="109"/>
        <end position="131"/>
    </location>
</feature>
<dbReference type="PANTHER" id="PTHR30443:SF0">
    <property type="entry name" value="PHOSPHOETHANOLAMINE TRANSFERASE EPTA"/>
    <property type="match status" value="1"/>
</dbReference>
<keyword evidence="3 9" id="KW-0808">Transferase</keyword>
<evidence type="ECO:0000256" key="6">
    <source>
        <dbReference type="ARBA" id="ARBA00023136"/>
    </source>
</evidence>
<feature type="transmembrane region" description="Helical" evidence="7">
    <location>
        <begin position="143"/>
        <end position="162"/>
    </location>
</feature>
<evidence type="ECO:0000256" key="2">
    <source>
        <dbReference type="ARBA" id="ARBA00022475"/>
    </source>
</evidence>
<keyword evidence="4 7" id="KW-0812">Transmembrane</keyword>
<keyword evidence="2" id="KW-1003">Cell membrane</keyword>
<reference evidence="9 10" key="1">
    <citation type="submission" date="2019-11" db="EMBL/GenBank/DDBJ databases">
        <title>Genome of Strain BIT-d1.</title>
        <authorList>
            <person name="Yang Y."/>
        </authorList>
    </citation>
    <scope>NUCLEOTIDE SEQUENCE [LARGE SCALE GENOMIC DNA]</scope>
    <source>
        <strain evidence="9 10">BIT-d1</strain>
    </source>
</reference>
<dbReference type="Pfam" id="PF00884">
    <property type="entry name" value="Sulfatase"/>
    <property type="match status" value="1"/>
</dbReference>
<evidence type="ECO:0000256" key="5">
    <source>
        <dbReference type="ARBA" id="ARBA00022989"/>
    </source>
</evidence>
<gene>
    <name evidence="9" type="ORF">GJV76_01200</name>
</gene>
<dbReference type="GO" id="GO:0009244">
    <property type="term" value="P:lipopolysaccharide core region biosynthetic process"/>
    <property type="evidence" value="ECO:0007669"/>
    <property type="project" value="TreeGrafter"/>
</dbReference>
<dbReference type="InterPro" id="IPR058130">
    <property type="entry name" value="PEA_transf_C"/>
</dbReference>
<dbReference type="OrthoDB" id="9786870at2"/>
<dbReference type="InterPro" id="IPR000917">
    <property type="entry name" value="Sulfatase_N"/>
</dbReference>